<evidence type="ECO:0000259" key="12">
    <source>
        <dbReference type="PROSITE" id="PS51721"/>
    </source>
</evidence>
<dbReference type="Gene3D" id="2.40.50.140">
    <property type="entry name" value="Nucleic acid-binding proteins"/>
    <property type="match status" value="1"/>
</dbReference>
<keyword evidence="14" id="KW-1185">Reference proteome</keyword>
<dbReference type="InterPro" id="IPR004881">
    <property type="entry name" value="Ribosome_biogen_GTPase_RsgA"/>
</dbReference>
<dbReference type="PROSITE" id="PS51721">
    <property type="entry name" value="G_CP"/>
    <property type="match status" value="1"/>
</dbReference>
<feature type="domain" description="CP-type G" evidence="12">
    <location>
        <begin position="65"/>
        <end position="223"/>
    </location>
</feature>
<keyword evidence="3 10" id="KW-0479">Metal-binding</keyword>
<feature type="binding site" evidence="10">
    <location>
        <position position="247"/>
    </location>
    <ligand>
        <name>Zn(2+)</name>
        <dbReference type="ChEBI" id="CHEBI:29105"/>
    </ligand>
</feature>
<keyword evidence="7 10" id="KW-0862">Zinc</keyword>
<feature type="binding site" evidence="10">
    <location>
        <position position="260"/>
    </location>
    <ligand>
        <name>Zn(2+)</name>
        <dbReference type="ChEBI" id="CHEBI:29105"/>
    </ligand>
</feature>
<evidence type="ECO:0000256" key="10">
    <source>
        <dbReference type="HAMAP-Rule" id="MF_01820"/>
    </source>
</evidence>
<accession>A0ABM8BUK8</accession>
<dbReference type="Pfam" id="PF16745">
    <property type="entry name" value="RsgA_N"/>
    <property type="match status" value="1"/>
</dbReference>
<feature type="binding site" evidence="10">
    <location>
        <begin position="166"/>
        <end position="174"/>
    </location>
    <ligand>
        <name>GTP</name>
        <dbReference type="ChEBI" id="CHEBI:37565"/>
    </ligand>
</feature>
<dbReference type="Gene3D" id="1.10.40.50">
    <property type="entry name" value="Probable gtpase engc, domain 3"/>
    <property type="match status" value="1"/>
</dbReference>
<feature type="domain" description="EngC GTPase" evidence="11">
    <location>
        <begin position="74"/>
        <end position="221"/>
    </location>
</feature>
<dbReference type="PANTHER" id="PTHR32120">
    <property type="entry name" value="SMALL RIBOSOMAL SUBUNIT BIOGENESIS GTPASE RSGA"/>
    <property type="match status" value="1"/>
</dbReference>
<dbReference type="CDD" id="cd01854">
    <property type="entry name" value="YjeQ_EngC"/>
    <property type="match status" value="1"/>
</dbReference>
<reference evidence="13 14" key="1">
    <citation type="journal article" date="2022" name="Front. Microbiol.">
        <title>Male-killing mechanisms vary between Spiroplasma species.</title>
        <authorList>
            <person name="Arai H."/>
            <person name="Inoue M."/>
            <person name="Kageyama D."/>
        </authorList>
    </citation>
    <scope>NUCLEOTIDE SEQUENCE [LARGE SCALE GENOMIC DNA]</scope>
    <source>
        <strain evidence="14">sHm</strain>
    </source>
</reference>
<evidence type="ECO:0000256" key="3">
    <source>
        <dbReference type="ARBA" id="ARBA00022723"/>
    </source>
</evidence>
<dbReference type="NCBIfam" id="TIGR00157">
    <property type="entry name" value="ribosome small subunit-dependent GTPase A"/>
    <property type="match status" value="1"/>
</dbReference>
<keyword evidence="5 10" id="KW-0547">Nucleotide-binding</keyword>
<keyword evidence="6 10" id="KW-0378">Hydrolase</keyword>
<keyword evidence="4 10" id="KW-0699">rRNA-binding</keyword>
<keyword evidence="1 10" id="KW-0963">Cytoplasm</keyword>
<evidence type="ECO:0000256" key="4">
    <source>
        <dbReference type="ARBA" id="ARBA00022730"/>
    </source>
</evidence>
<dbReference type="EMBL" id="AP026933">
    <property type="protein sequence ID" value="BDT03547.1"/>
    <property type="molecule type" value="Genomic_DNA"/>
</dbReference>
<dbReference type="InterPro" id="IPR027417">
    <property type="entry name" value="P-loop_NTPase"/>
</dbReference>
<feature type="binding site" evidence="10">
    <location>
        <position position="252"/>
    </location>
    <ligand>
        <name>Zn(2+)</name>
        <dbReference type="ChEBI" id="CHEBI:29105"/>
    </ligand>
</feature>
<comment type="subcellular location">
    <subcellularLocation>
        <location evidence="10">Cytoplasm</location>
    </subcellularLocation>
</comment>
<keyword evidence="9 10" id="KW-0342">GTP-binding</keyword>
<dbReference type="RefSeq" id="WP_281749493.1">
    <property type="nucleotide sequence ID" value="NZ_AP026933.1"/>
</dbReference>
<dbReference type="InterPro" id="IPR010914">
    <property type="entry name" value="RsgA_GTPase_dom"/>
</dbReference>
<evidence type="ECO:0000256" key="8">
    <source>
        <dbReference type="ARBA" id="ARBA00022884"/>
    </source>
</evidence>
<gene>
    <name evidence="10 13" type="primary">rsgA</name>
    <name evidence="13" type="ORF">SHM_11930</name>
</gene>
<comment type="similarity">
    <text evidence="10">Belongs to the TRAFAC class YlqF/YawG GTPase family. RsgA subfamily.</text>
</comment>
<dbReference type="SUPFAM" id="SSF50249">
    <property type="entry name" value="Nucleic acid-binding proteins"/>
    <property type="match status" value="1"/>
</dbReference>
<sequence length="293" mass="33376">MNFKQGIVIGVANNFVEVRIENQIYSCLIKGNLKFQTAKILVGDYVKVNFKDDKNPLVESILPRFNELYRPSIANVDQVLIVSSLVNPFLSSFLLNKLLTIFNYYHLKIILIFTKIDLVTKDNEVWTKVKAYQNLNLPVIFISNVKKNGIEDLKKVFTNKLSILTGTSGVGKSSTLNSLDNNLKLWTQDISTSLNRGKHTTTKTRLYFLHDGIIADTPGFSVFQLQGLSSIDIATNFPSFTNIWQNCKFRTCLHQQEPECAIKKAVANKIISGFFYEDYCKILIEFNKINNLK</sequence>
<evidence type="ECO:0000256" key="5">
    <source>
        <dbReference type="ARBA" id="ARBA00022741"/>
    </source>
</evidence>
<evidence type="ECO:0000259" key="11">
    <source>
        <dbReference type="PROSITE" id="PS50936"/>
    </source>
</evidence>
<dbReference type="Proteomes" id="UP001163387">
    <property type="component" value="Chromosome"/>
</dbReference>
<evidence type="ECO:0000256" key="9">
    <source>
        <dbReference type="ARBA" id="ARBA00023134"/>
    </source>
</evidence>
<feature type="binding site" evidence="10">
    <location>
        <position position="254"/>
    </location>
    <ligand>
        <name>Zn(2+)</name>
        <dbReference type="ChEBI" id="CHEBI:29105"/>
    </ligand>
</feature>
<evidence type="ECO:0000256" key="6">
    <source>
        <dbReference type="ARBA" id="ARBA00022801"/>
    </source>
</evidence>
<comment type="function">
    <text evidence="10">One of several proteins that assist in the late maturation steps of the functional core of the 30S ribosomal subunit. Helps release RbfA from mature subunits. May play a role in the assembly of ribosomal proteins into the subunit. Circularly permuted GTPase that catalyzes slow GTP hydrolysis, GTPase activity is stimulated by the 30S ribosomal subunit.</text>
</comment>
<dbReference type="HAMAP" id="MF_01820">
    <property type="entry name" value="GTPase_RsgA"/>
    <property type="match status" value="1"/>
</dbReference>
<keyword evidence="2 10" id="KW-0690">Ribosome biogenesis</keyword>
<comment type="cofactor">
    <cofactor evidence="10">
        <name>Zn(2+)</name>
        <dbReference type="ChEBI" id="CHEBI:29105"/>
    </cofactor>
    <text evidence="10">Binds 1 zinc ion per subunit.</text>
</comment>
<evidence type="ECO:0000313" key="13">
    <source>
        <dbReference type="EMBL" id="BDT03547.1"/>
    </source>
</evidence>
<evidence type="ECO:0000313" key="14">
    <source>
        <dbReference type="Proteomes" id="UP001163387"/>
    </source>
</evidence>
<dbReference type="EC" id="3.6.1.-" evidence="10"/>
<evidence type="ECO:0000256" key="7">
    <source>
        <dbReference type="ARBA" id="ARBA00022833"/>
    </source>
</evidence>
<name>A0ABM8BUK8_9MOLU</name>
<proteinExistence type="inferred from homology"/>
<dbReference type="PROSITE" id="PS50936">
    <property type="entry name" value="ENGC_GTPASE"/>
    <property type="match status" value="1"/>
</dbReference>
<evidence type="ECO:0000256" key="1">
    <source>
        <dbReference type="ARBA" id="ARBA00022490"/>
    </source>
</evidence>
<dbReference type="SUPFAM" id="SSF52540">
    <property type="entry name" value="P-loop containing nucleoside triphosphate hydrolases"/>
    <property type="match status" value="1"/>
</dbReference>
<comment type="subunit">
    <text evidence="10">Monomer. Associates with 30S ribosomal subunit, binds 16S rRNA.</text>
</comment>
<feature type="binding site" evidence="10">
    <location>
        <begin position="114"/>
        <end position="117"/>
    </location>
    <ligand>
        <name>GTP</name>
        <dbReference type="ChEBI" id="CHEBI:37565"/>
    </ligand>
</feature>
<evidence type="ECO:0000256" key="2">
    <source>
        <dbReference type="ARBA" id="ARBA00022517"/>
    </source>
</evidence>
<organism evidence="13 14">
    <name type="scientific">Spiroplasma ixodetis</name>
    <dbReference type="NCBI Taxonomy" id="2141"/>
    <lineage>
        <taxon>Bacteria</taxon>
        <taxon>Bacillati</taxon>
        <taxon>Mycoplasmatota</taxon>
        <taxon>Mollicutes</taxon>
        <taxon>Entomoplasmatales</taxon>
        <taxon>Spiroplasmataceae</taxon>
        <taxon>Spiroplasma</taxon>
    </lineage>
</organism>
<keyword evidence="8 10" id="KW-0694">RNA-binding</keyword>
<dbReference type="Pfam" id="PF03193">
    <property type="entry name" value="RsgA_GTPase"/>
    <property type="match status" value="1"/>
</dbReference>
<dbReference type="InterPro" id="IPR030378">
    <property type="entry name" value="G_CP_dom"/>
</dbReference>
<dbReference type="InterPro" id="IPR012340">
    <property type="entry name" value="NA-bd_OB-fold"/>
</dbReference>
<dbReference type="PANTHER" id="PTHR32120:SF11">
    <property type="entry name" value="SMALL RIBOSOMAL SUBUNIT BIOGENESIS GTPASE RSGA 1, MITOCHONDRIAL-RELATED"/>
    <property type="match status" value="1"/>
</dbReference>
<dbReference type="InterPro" id="IPR031944">
    <property type="entry name" value="RsgA_N"/>
</dbReference>
<protein>
    <recommendedName>
        <fullName evidence="10">Small ribosomal subunit biogenesis GTPase RsgA</fullName>
        <ecNumber evidence="10">3.6.1.-</ecNumber>
    </recommendedName>
</protein>
<dbReference type="Gene3D" id="3.40.50.300">
    <property type="entry name" value="P-loop containing nucleotide triphosphate hydrolases"/>
    <property type="match status" value="1"/>
</dbReference>